<keyword evidence="1" id="KW-0732">Signal</keyword>
<evidence type="ECO:0008006" key="4">
    <source>
        <dbReference type="Google" id="ProtNLM"/>
    </source>
</evidence>
<dbReference type="AlphaFoldDB" id="A0A7W2QAV5"/>
<name>A0A7W2QAV5_9PSED</name>
<dbReference type="RefSeq" id="WP_182390257.1">
    <property type="nucleotide sequence ID" value="NZ_JACGCX010000018.1"/>
</dbReference>
<evidence type="ECO:0000313" key="3">
    <source>
        <dbReference type="Proteomes" id="UP000545074"/>
    </source>
</evidence>
<evidence type="ECO:0000256" key="1">
    <source>
        <dbReference type="SAM" id="SignalP"/>
    </source>
</evidence>
<feature type="chain" id="PRO_5031179857" description="Secreted protein" evidence="1">
    <location>
        <begin position="24"/>
        <end position="135"/>
    </location>
</feature>
<dbReference type="EMBL" id="JACGCX010000018">
    <property type="protein sequence ID" value="MBA6099674.1"/>
    <property type="molecule type" value="Genomic_DNA"/>
</dbReference>
<organism evidence="2 3">
    <name type="scientific">Pseudomonas juntendi</name>
    <dbReference type="NCBI Taxonomy" id="2666183"/>
    <lineage>
        <taxon>Bacteria</taxon>
        <taxon>Pseudomonadati</taxon>
        <taxon>Pseudomonadota</taxon>
        <taxon>Gammaproteobacteria</taxon>
        <taxon>Pseudomonadales</taxon>
        <taxon>Pseudomonadaceae</taxon>
        <taxon>Pseudomonas</taxon>
    </lineage>
</organism>
<evidence type="ECO:0000313" key="2">
    <source>
        <dbReference type="EMBL" id="MBA6099674.1"/>
    </source>
</evidence>
<dbReference type="Proteomes" id="UP000545074">
    <property type="component" value="Unassembled WGS sequence"/>
</dbReference>
<gene>
    <name evidence="2" type="ORF">H4C80_21465</name>
</gene>
<proteinExistence type="predicted"/>
<sequence>MRRFPTVFLSIVGCAFFSHVTQAAPSVAAKKSVSDIVERSGQNLGGLIECDRQDLRAEYLTSLRDALSVYPGVDPTKARALIRQIERQGEVIGRLGIKSIPSPTEEELERQRRVCEWQVGDAKRDIRTLDDFILQ</sequence>
<reference evidence="2 3" key="1">
    <citation type="submission" date="2020-07" db="EMBL/GenBank/DDBJ databases">
        <title>Diversity of carbapenemase encoding genes among Pseudomonas putida group clinical isolates in a tertiary Brazilian hospital.</title>
        <authorList>
            <person name="Alberto-Lei F."/>
            <person name="Nodari C.S."/>
            <person name="Streling A.P."/>
            <person name="Paulino J.T."/>
            <person name="Bessa-Neto F.O."/>
            <person name="Cayo R."/>
            <person name="Gales A.C."/>
        </authorList>
    </citation>
    <scope>NUCLEOTIDE SEQUENCE [LARGE SCALE GENOMIC DNA]</scope>
    <source>
        <strain evidence="2 3">12815</strain>
    </source>
</reference>
<feature type="signal peptide" evidence="1">
    <location>
        <begin position="1"/>
        <end position="23"/>
    </location>
</feature>
<accession>A0A7W2QAV5</accession>
<protein>
    <recommendedName>
        <fullName evidence="4">Secreted protein</fullName>
    </recommendedName>
</protein>
<comment type="caution">
    <text evidence="2">The sequence shown here is derived from an EMBL/GenBank/DDBJ whole genome shotgun (WGS) entry which is preliminary data.</text>
</comment>